<comment type="caution">
    <text evidence="2">The sequence shown here is derived from an EMBL/GenBank/DDBJ whole genome shotgun (WGS) entry which is preliminary data.</text>
</comment>
<proteinExistence type="predicted"/>
<protein>
    <submittedName>
        <fullName evidence="2">Uncharacterized protein</fullName>
    </submittedName>
</protein>
<evidence type="ECO:0000313" key="2">
    <source>
        <dbReference type="EMBL" id="RZB73453.1"/>
    </source>
</evidence>
<name>A0A482VF36_ASBVE</name>
<keyword evidence="1" id="KW-0732">Signal</keyword>
<accession>A0A482VF36</accession>
<reference evidence="2 3" key="1">
    <citation type="submission" date="2017-03" db="EMBL/GenBank/DDBJ databases">
        <title>Genome of the blue death feigning beetle - Asbolus verrucosus.</title>
        <authorList>
            <person name="Rider S.D."/>
        </authorList>
    </citation>
    <scope>NUCLEOTIDE SEQUENCE [LARGE SCALE GENOMIC DNA]</scope>
    <source>
        <strain evidence="2">Butters</strain>
        <tissue evidence="2">Head and leg muscle</tissue>
    </source>
</reference>
<gene>
    <name evidence="2" type="ORF">BDFB_004767</name>
</gene>
<feature type="chain" id="PRO_5019822188" evidence="1">
    <location>
        <begin position="21"/>
        <end position="456"/>
    </location>
</feature>
<evidence type="ECO:0000313" key="3">
    <source>
        <dbReference type="Proteomes" id="UP000292052"/>
    </source>
</evidence>
<dbReference type="OrthoDB" id="6339459at2759"/>
<dbReference type="EMBL" id="QDEB01108956">
    <property type="protein sequence ID" value="RZB73453.1"/>
    <property type="molecule type" value="Genomic_DNA"/>
</dbReference>
<keyword evidence="3" id="KW-1185">Reference proteome</keyword>
<evidence type="ECO:0000256" key="1">
    <source>
        <dbReference type="SAM" id="SignalP"/>
    </source>
</evidence>
<sequence length="456" mass="51515">MATKQLILVILVIVNPSFEGTTDNRIEDVDPLDEAKAAIWKEQNAQNIGGMLNNLMQSDGAKQLGDMLVNAAGGESGKQILQGLGSILGQGQNLDPSVLGAAMSMFQAANSENGDEGLNPGTILSFLGNLMGQSGQNNFISYLPMFLQTMNAFFGPEAEERVRKHSSHSDMMPAFMEKIHILSDHFMNSEMGKQLINTIGAEKFVKIFSDDKGNFSYRKFVDMLENHSFRKHWISIVTNRIALVISHISDPKIQRKYLITFQHFLNSILKSQGYPKSALFDFNRPTETITNIINYMAKDMLKTKVDSKQYVKPAVEYIQELFNLGQKRGMLNVDHQQVSDKLADTINLEVIEPIARVNRAYRFARKVRECDKYVMCLVNQDPQDEKLSLPGLKPLLSRSASLILSWSLSSQTGTPFWTFYRLIMERGNCQEFFLDACNDFHAEEIKVTTEYVHNEL</sequence>
<dbReference type="Proteomes" id="UP000292052">
    <property type="component" value="Unassembled WGS sequence"/>
</dbReference>
<feature type="signal peptide" evidence="1">
    <location>
        <begin position="1"/>
        <end position="20"/>
    </location>
</feature>
<organism evidence="2 3">
    <name type="scientific">Asbolus verrucosus</name>
    <name type="common">Desert ironclad beetle</name>
    <dbReference type="NCBI Taxonomy" id="1661398"/>
    <lineage>
        <taxon>Eukaryota</taxon>
        <taxon>Metazoa</taxon>
        <taxon>Ecdysozoa</taxon>
        <taxon>Arthropoda</taxon>
        <taxon>Hexapoda</taxon>
        <taxon>Insecta</taxon>
        <taxon>Pterygota</taxon>
        <taxon>Neoptera</taxon>
        <taxon>Endopterygota</taxon>
        <taxon>Coleoptera</taxon>
        <taxon>Polyphaga</taxon>
        <taxon>Cucujiformia</taxon>
        <taxon>Tenebrionidae</taxon>
        <taxon>Pimeliinae</taxon>
        <taxon>Asbolus</taxon>
    </lineage>
</organism>
<dbReference type="AlphaFoldDB" id="A0A482VF36"/>